<dbReference type="GO" id="GO:0000160">
    <property type="term" value="P:phosphorelay signal transduction system"/>
    <property type="evidence" value="ECO:0007669"/>
    <property type="project" value="InterPro"/>
</dbReference>
<feature type="domain" description="Response regulatory" evidence="3">
    <location>
        <begin position="5"/>
        <end position="113"/>
    </location>
</feature>
<evidence type="ECO:0000313" key="5">
    <source>
        <dbReference type="Proteomes" id="UP001319200"/>
    </source>
</evidence>
<evidence type="ECO:0000256" key="1">
    <source>
        <dbReference type="ARBA" id="ARBA00022553"/>
    </source>
</evidence>
<dbReference type="RefSeq" id="WP_254165605.1">
    <property type="nucleotide sequence ID" value="NZ_JAHESF010000018.1"/>
</dbReference>
<dbReference type="PANTHER" id="PTHR44591:SF3">
    <property type="entry name" value="RESPONSE REGULATORY DOMAIN-CONTAINING PROTEIN"/>
    <property type="match status" value="1"/>
</dbReference>
<dbReference type="Gene3D" id="3.40.50.2300">
    <property type="match status" value="1"/>
</dbReference>
<dbReference type="Proteomes" id="UP001319200">
    <property type="component" value="Unassembled WGS sequence"/>
</dbReference>
<dbReference type="InterPro" id="IPR001789">
    <property type="entry name" value="Sig_transdc_resp-reg_receiver"/>
</dbReference>
<organism evidence="4 5">
    <name type="scientific">Chryseosolibacter histidini</name>
    <dbReference type="NCBI Taxonomy" id="2782349"/>
    <lineage>
        <taxon>Bacteria</taxon>
        <taxon>Pseudomonadati</taxon>
        <taxon>Bacteroidota</taxon>
        <taxon>Cytophagia</taxon>
        <taxon>Cytophagales</taxon>
        <taxon>Chryseotaleaceae</taxon>
        <taxon>Chryseosolibacter</taxon>
    </lineage>
</organism>
<dbReference type="CDD" id="cd00156">
    <property type="entry name" value="REC"/>
    <property type="match status" value="1"/>
</dbReference>
<gene>
    <name evidence="4" type="ORF">KK083_18015</name>
</gene>
<dbReference type="InterPro" id="IPR011006">
    <property type="entry name" value="CheY-like_superfamily"/>
</dbReference>
<dbReference type="SMART" id="SM00448">
    <property type="entry name" value="REC"/>
    <property type="match status" value="1"/>
</dbReference>
<evidence type="ECO:0000259" key="3">
    <source>
        <dbReference type="PROSITE" id="PS50110"/>
    </source>
</evidence>
<comment type="caution">
    <text evidence="4">The sequence shown here is derived from an EMBL/GenBank/DDBJ whole genome shotgun (WGS) entry which is preliminary data.</text>
</comment>
<protein>
    <submittedName>
        <fullName evidence="4">Response regulator</fullName>
    </submittedName>
</protein>
<dbReference type="PANTHER" id="PTHR44591">
    <property type="entry name" value="STRESS RESPONSE REGULATOR PROTEIN 1"/>
    <property type="match status" value="1"/>
</dbReference>
<keyword evidence="1 2" id="KW-0597">Phosphoprotein</keyword>
<dbReference type="InterPro" id="IPR050595">
    <property type="entry name" value="Bact_response_regulator"/>
</dbReference>
<evidence type="ECO:0000256" key="2">
    <source>
        <dbReference type="PROSITE-ProRule" id="PRU00169"/>
    </source>
</evidence>
<feature type="modified residue" description="4-aspartylphosphate" evidence="2">
    <location>
        <position position="54"/>
    </location>
</feature>
<dbReference type="EMBL" id="JAHESF010000018">
    <property type="protein sequence ID" value="MBT1698794.1"/>
    <property type="molecule type" value="Genomic_DNA"/>
</dbReference>
<keyword evidence="5" id="KW-1185">Reference proteome</keyword>
<reference evidence="4 5" key="1">
    <citation type="submission" date="2021-05" db="EMBL/GenBank/DDBJ databases">
        <title>A Polyphasic approach of four new species of the genus Ohtaekwangia: Ohtaekwangia histidinii sp. nov., Ohtaekwangia cretensis sp. nov., Ohtaekwangia indiensis sp. nov., Ohtaekwangia reichenbachii sp. nov. from diverse environment.</title>
        <authorList>
            <person name="Octaviana S."/>
        </authorList>
    </citation>
    <scope>NUCLEOTIDE SEQUENCE [LARGE SCALE GENOMIC DNA]</scope>
    <source>
        <strain evidence="4 5">PWU4</strain>
    </source>
</reference>
<evidence type="ECO:0000313" key="4">
    <source>
        <dbReference type="EMBL" id="MBT1698794.1"/>
    </source>
</evidence>
<dbReference type="Pfam" id="PF00072">
    <property type="entry name" value="Response_reg"/>
    <property type="match status" value="1"/>
</dbReference>
<dbReference type="PROSITE" id="PS50110">
    <property type="entry name" value="RESPONSE_REGULATORY"/>
    <property type="match status" value="1"/>
</dbReference>
<dbReference type="SUPFAM" id="SSF52172">
    <property type="entry name" value="CheY-like"/>
    <property type="match status" value="1"/>
</dbReference>
<accession>A0AAP2DNQ1</accession>
<dbReference type="AlphaFoldDB" id="A0AAP2DNQ1"/>
<sequence length="113" mass="12943">MNKKKIVIIDDEEDLCHLMKTYLVELNYDVFLANTLGTGLTLMKEVSPDIVFIDNNLPDGLGWEKMDYLLQAYPECKINLISAYKYLPPELTGRTSVKILEKPLSLSTLKNYL</sequence>
<name>A0AAP2DNQ1_9BACT</name>
<proteinExistence type="predicted"/>